<proteinExistence type="predicted"/>
<reference evidence="1 2" key="1">
    <citation type="journal article" date="2018" name="Sci. Rep.">
        <title>A complete Leishmania donovani reference genome identifies novel genetic variations associated with virulence.</title>
        <authorList>
            <person name="Lypaczewski P."/>
            <person name="Hoshizaki J."/>
            <person name="Zhang W.-W."/>
            <person name="McCall L.-I."/>
            <person name="Torcivia-Rodriguez J."/>
            <person name="Simonyan V."/>
            <person name="Kaur A."/>
            <person name="Dewar K."/>
            <person name="Matlashewski G."/>
        </authorList>
    </citation>
    <scope>NUCLEOTIDE SEQUENCE [LARGE SCALE GENOMIC DNA]</scope>
    <source>
        <strain evidence="1 2">LdCL</strain>
    </source>
</reference>
<dbReference type="VEuPathDB" id="TriTrypDB:LdCL_240010900"/>
<protein>
    <submittedName>
        <fullName evidence="1">Uncharacterized protein</fullName>
    </submittedName>
</protein>
<dbReference type="VEuPathDB" id="TriTrypDB:LDHU3_24.0720"/>
<evidence type="ECO:0000313" key="1">
    <source>
        <dbReference type="EMBL" id="AYU79142.1"/>
    </source>
</evidence>
<keyword evidence="2" id="KW-1185">Reference proteome</keyword>
<dbReference type="Proteomes" id="UP000274082">
    <property type="component" value="Chromosome 24"/>
</dbReference>
<sequence>MGTGEEVYNTPSTPQRRCVTAPSTETATEATLMARRTDYKLLARAADPQVRRTYRAAFSSWRRTRCLLYTGEGSRRREYVCPKHRQVHKRKSATVSQVAWDKVLVHTRKRRIWALEDPSTMPRDLEALELAAAVMWLVHREAEERLEELAAGPQRYAKWKMVAFR</sequence>
<dbReference type="AlphaFoldDB" id="A0A3Q8IET0"/>
<dbReference type="EMBL" id="CP029523">
    <property type="protein sequence ID" value="AYU79142.1"/>
    <property type="molecule type" value="Genomic_DNA"/>
</dbReference>
<gene>
    <name evidence="1" type="ORF">LdCL_240010900</name>
</gene>
<organism evidence="1 2">
    <name type="scientific">Leishmania donovani</name>
    <dbReference type="NCBI Taxonomy" id="5661"/>
    <lineage>
        <taxon>Eukaryota</taxon>
        <taxon>Discoba</taxon>
        <taxon>Euglenozoa</taxon>
        <taxon>Kinetoplastea</taxon>
        <taxon>Metakinetoplastina</taxon>
        <taxon>Trypanosomatida</taxon>
        <taxon>Trypanosomatidae</taxon>
        <taxon>Leishmaniinae</taxon>
        <taxon>Leishmania</taxon>
    </lineage>
</organism>
<name>A0A3Q8IET0_LEIDO</name>
<accession>A0A3Q8IET0</accession>
<evidence type="ECO:0000313" key="2">
    <source>
        <dbReference type="Proteomes" id="UP000274082"/>
    </source>
</evidence>